<feature type="transmembrane region" description="Helical" evidence="1">
    <location>
        <begin position="15"/>
        <end position="31"/>
    </location>
</feature>
<evidence type="ECO:0000313" key="2">
    <source>
        <dbReference type="EMBL" id="APC39463.1"/>
    </source>
</evidence>
<keyword evidence="1" id="KW-0472">Membrane</keyword>
<dbReference type="Pfam" id="PF09515">
    <property type="entry name" value="Thia_YuaJ"/>
    <property type="match status" value="1"/>
</dbReference>
<proteinExistence type="predicted"/>
<feature type="transmembrane region" description="Helical" evidence="1">
    <location>
        <begin position="138"/>
        <end position="163"/>
    </location>
</feature>
<dbReference type="EMBL" id="CP015756">
    <property type="protein sequence ID" value="APC39463.1"/>
    <property type="molecule type" value="Genomic_DNA"/>
</dbReference>
<keyword evidence="3" id="KW-1185">Reference proteome</keyword>
<organism evidence="2 3">
    <name type="scientific">Clostridium estertheticum subsp. estertheticum</name>
    <dbReference type="NCBI Taxonomy" id="1552"/>
    <lineage>
        <taxon>Bacteria</taxon>
        <taxon>Bacillati</taxon>
        <taxon>Bacillota</taxon>
        <taxon>Clostridia</taxon>
        <taxon>Eubacteriales</taxon>
        <taxon>Clostridiaceae</taxon>
        <taxon>Clostridium</taxon>
    </lineage>
</organism>
<dbReference type="Proteomes" id="UP000182569">
    <property type="component" value="Chromosome"/>
</dbReference>
<feature type="transmembrane region" description="Helical" evidence="1">
    <location>
        <begin position="183"/>
        <end position="200"/>
    </location>
</feature>
<reference evidence="3" key="1">
    <citation type="journal article" date="2016" name="Front. Microbiol.">
        <title>Complete Genome Sequence of Clostridium estertheticum DSM 8809, a Microbe Identified in Spoiled Vacuum Packed Beef.</title>
        <authorList>
            <person name="Yu Z."/>
            <person name="Gunn L."/>
            <person name="Brennan E."/>
            <person name="Reid R."/>
            <person name="Wall P.G."/>
            <person name="Gaora O.P."/>
            <person name="Hurley D."/>
            <person name="Bolton D."/>
            <person name="Fanning S."/>
        </authorList>
    </citation>
    <scope>NUCLEOTIDE SEQUENCE [LARGE SCALE GENOMIC DNA]</scope>
    <source>
        <strain evidence="3">DSM 8809</strain>
    </source>
</reference>
<gene>
    <name evidence="2" type="ORF">A7L45_04980</name>
</gene>
<evidence type="ECO:0000313" key="3">
    <source>
        <dbReference type="Proteomes" id="UP000182569"/>
    </source>
</evidence>
<dbReference type="KEGG" id="ceu:A7L45_04980"/>
<dbReference type="NCBIfam" id="TIGR02357">
    <property type="entry name" value="ECF_ThiT_YuaJ"/>
    <property type="match status" value="1"/>
</dbReference>
<feature type="transmembrane region" description="Helical" evidence="1">
    <location>
        <begin position="115"/>
        <end position="131"/>
    </location>
</feature>
<dbReference type="InterPro" id="IPR012651">
    <property type="entry name" value="Thia_Transptr_ThiT"/>
</dbReference>
<keyword evidence="1" id="KW-0812">Transmembrane</keyword>
<dbReference type="GO" id="GO:0005886">
    <property type="term" value="C:plasma membrane"/>
    <property type="evidence" value="ECO:0007669"/>
    <property type="project" value="InterPro"/>
</dbReference>
<sequence>MSLNERITEITKSPIALFALLGVLILIYVILKVRKIKFTTQMITLVGVSIALATSLQFITIMKLPQGGSVTAGSMVPIVLIALFYGPEVGFLTGFLFGIINFILSPFAVHPVQVLFDYPLPFMAIGIAGYFRSFKITGILIGVICAMLARFACHFISGVVFFATSAPKGTSVYLYSLLYNGSYMGLEAIITCIIIAILPIKRLSKLVVNKPSLS</sequence>
<evidence type="ECO:0000256" key="1">
    <source>
        <dbReference type="SAM" id="Phobius"/>
    </source>
</evidence>
<dbReference type="Gene3D" id="1.10.1760.20">
    <property type="match status" value="1"/>
</dbReference>
<dbReference type="RefSeq" id="WP_071611756.1">
    <property type="nucleotide sequence ID" value="NZ_CP015756.1"/>
</dbReference>
<protein>
    <submittedName>
        <fullName evidence="2">Energy-coupled thiamine transporter ThiT</fullName>
    </submittedName>
</protein>
<dbReference type="OrthoDB" id="9795813at2"/>
<keyword evidence="1" id="KW-1133">Transmembrane helix</keyword>
<dbReference type="GO" id="GO:0015234">
    <property type="term" value="F:thiamine transmembrane transporter activity"/>
    <property type="evidence" value="ECO:0007669"/>
    <property type="project" value="InterPro"/>
</dbReference>
<dbReference type="AlphaFoldDB" id="A0A1J0GDT2"/>
<dbReference type="STRING" id="1552.A7L45_04980"/>
<feature type="transmembrane region" description="Helical" evidence="1">
    <location>
        <begin position="43"/>
        <end position="62"/>
    </location>
</feature>
<name>A0A1J0GDT2_9CLOT</name>
<accession>A0A1J0GDT2</accession>